<comment type="caution">
    <text evidence="3">The sequence shown here is derived from an EMBL/GenBank/DDBJ whole genome shotgun (WGS) entry which is preliminary data.</text>
</comment>
<dbReference type="SMART" id="SM00091">
    <property type="entry name" value="PAS"/>
    <property type="match status" value="1"/>
</dbReference>
<evidence type="ECO:0000313" key="4">
    <source>
        <dbReference type="Proteomes" id="UP000716291"/>
    </source>
</evidence>
<gene>
    <name evidence="3" type="ORF">G6F64_000893</name>
</gene>
<accession>A0A9P6XJ39</accession>
<dbReference type="Pfam" id="PF08447">
    <property type="entry name" value="PAS_3"/>
    <property type="match status" value="1"/>
</dbReference>
<proteinExistence type="predicted"/>
<evidence type="ECO:0000313" key="3">
    <source>
        <dbReference type="EMBL" id="KAG1315146.1"/>
    </source>
</evidence>
<dbReference type="CDD" id="cd00130">
    <property type="entry name" value="PAS"/>
    <property type="match status" value="1"/>
</dbReference>
<dbReference type="EMBL" id="JAANQT010000061">
    <property type="protein sequence ID" value="KAG1315146.1"/>
    <property type="molecule type" value="Genomic_DNA"/>
</dbReference>
<dbReference type="PROSITE" id="PS50112">
    <property type="entry name" value="PAS"/>
    <property type="match status" value="1"/>
</dbReference>
<dbReference type="Gene3D" id="3.30.450.20">
    <property type="entry name" value="PAS domain"/>
    <property type="match status" value="1"/>
</dbReference>
<organism evidence="3 4">
    <name type="scientific">Rhizopus oryzae</name>
    <name type="common">Mucormycosis agent</name>
    <name type="synonym">Rhizopus arrhizus var. delemar</name>
    <dbReference type="NCBI Taxonomy" id="64495"/>
    <lineage>
        <taxon>Eukaryota</taxon>
        <taxon>Fungi</taxon>
        <taxon>Fungi incertae sedis</taxon>
        <taxon>Mucoromycota</taxon>
        <taxon>Mucoromycotina</taxon>
        <taxon>Mucoromycetes</taxon>
        <taxon>Mucorales</taxon>
        <taxon>Mucorineae</taxon>
        <taxon>Rhizopodaceae</taxon>
        <taxon>Rhizopus</taxon>
    </lineage>
</organism>
<reference evidence="3" key="1">
    <citation type="journal article" date="2020" name="Microb. Genom.">
        <title>Genetic diversity of clinical and environmental Mucorales isolates obtained from an investigation of mucormycosis cases among solid organ transplant recipients.</title>
        <authorList>
            <person name="Nguyen M.H."/>
            <person name="Kaul D."/>
            <person name="Muto C."/>
            <person name="Cheng S.J."/>
            <person name="Richter R.A."/>
            <person name="Bruno V.M."/>
            <person name="Liu G."/>
            <person name="Beyhan S."/>
            <person name="Sundermann A.J."/>
            <person name="Mounaud S."/>
            <person name="Pasculle A.W."/>
            <person name="Nierman W.C."/>
            <person name="Driscoll E."/>
            <person name="Cumbie R."/>
            <person name="Clancy C.J."/>
            <person name="Dupont C.L."/>
        </authorList>
    </citation>
    <scope>NUCLEOTIDE SEQUENCE</scope>
    <source>
        <strain evidence="3">GL11</strain>
    </source>
</reference>
<dbReference type="AlphaFoldDB" id="A0A9P6XJ39"/>
<keyword evidence="4" id="KW-1185">Reference proteome</keyword>
<dbReference type="InterPro" id="IPR013655">
    <property type="entry name" value="PAS_fold_3"/>
</dbReference>
<dbReference type="NCBIfam" id="TIGR00229">
    <property type="entry name" value="sensory_box"/>
    <property type="match status" value="1"/>
</dbReference>
<feature type="region of interest" description="Disordered" evidence="1">
    <location>
        <begin position="245"/>
        <end position="296"/>
    </location>
</feature>
<sequence>MDQAHVIQVNHLASQASQTGTFSGPPEFTRRKNWSQNVLEELRDIVHVLGPDLCLLYCSPATRECLGYQPTELTGQVFTEFLHVDDTASFVRDFQTDRRIRTVYRFLRKDGKYVTLESHGHFYKSYFFGTARCVPTETARRMDRFLDVRMENDRLRQRLQWVKAEASQGRPLPETSESTVESRFEEEDVDALFAAVSHPNVYTLGVLHSFGATESVNLFTGLQFDLGERSRGISMGLEGDLFNTVMPPEMGDEGSNETRGLKRGKKRRGQDQPRICTDCSSTDAAEWRTGPNGPKT</sequence>
<dbReference type="InterPro" id="IPR000014">
    <property type="entry name" value="PAS"/>
</dbReference>
<name>A0A9P6XJ39_RHIOR</name>
<protein>
    <recommendedName>
        <fullName evidence="2">PAS domain-containing protein</fullName>
    </recommendedName>
</protein>
<dbReference type="Proteomes" id="UP000716291">
    <property type="component" value="Unassembled WGS sequence"/>
</dbReference>
<evidence type="ECO:0000259" key="2">
    <source>
        <dbReference type="PROSITE" id="PS50112"/>
    </source>
</evidence>
<feature type="domain" description="PAS" evidence="2">
    <location>
        <begin position="31"/>
        <end position="86"/>
    </location>
</feature>
<dbReference type="SUPFAM" id="SSF55785">
    <property type="entry name" value="PYP-like sensor domain (PAS domain)"/>
    <property type="match status" value="1"/>
</dbReference>
<evidence type="ECO:0000256" key="1">
    <source>
        <dbReference type="SAM" id="MobiDB-lite"/>
    </source>
</evidence>
<dbReference type="InterPro" id="IPR035965">
    <property type="entry name" value="PAS-like_dom_sf"/>
</dbReference>